<feature type="compositionally biased region" description="Low complexity" evidence="1">
    <location>
        <begin position="46"/>
        <end position="63"/>
    </location>
</feature>
<reference evidence="3 4" key="1">
    <citation type="submission" date="2019-04" db="EMBL/GenBank/DDBJ databases">
        <title>Isolation and identification of Cellulomonas shaoxiangyii sp. Nov. isolated from feces of the Tibetan antelopes (Pantholops hodgsonii) in the Qinghai-Tibet plateau of China.</title>
        <authorList>
            <person name="Tian Z."/>
        </authorList>
    </citation>
    <scope>NUCLEOTIDE SEQUENCE [LARGE SCALE GENOMIC DNA]</scope>
    <source>
        <strain evidence="3 4">Z28</strain>
    </source>
</reference>
<evidence type="ECO:0000256" key="2">
    <source>
        <dbReference type="SAM" id="Phobius"/>
    </source>
</evidence>
<feature type="transmembrane region" description="Helical" evidence="2">
    <location>
        <begin position="20"/>
        <end position="39"/>
    </location>
</feature>
<dbReference type="AlphaFoldDB" id="A0A4P7SK55"/>
<keyword evidence="2" id="KW-0812">Transmembrane</keyword>
<evidence type="ECO:0000313" key="4">
    <source>
        <dbReference type="Proteomes" id="UP000296469"/>
    </source>
</evidence>
<dbReference type="EMBL" id="CP039291">
    <property type="protein sequence ID" value="QCB94669.1"/>
    <property type="molecule type" value="Genomic_DNA"/>
</dbReference>
<evidence type="ECO:0000313" key="3">
    <source>
        <dbReference type="EMBL" id="QCB94669.1"/>
    </source>
</evidence>
<keyword evidence="2" id="KW-0472">Membrane</keyword>
<keyword evidence="2" id="KW-1133">Transmembrane helix</keyword>
<dbReference type="Proteomes" id="UP000296469">
    <property type="component" value="Chromosome"/>
</dbReference>
<proteinExistence type="predicted"/>
<name>A0A4P7SK55_9CELL</name>
<evidence type="ECO:0000256" key="1">
    <source>
        <dbReference type="SAM" id="MobiDB-lite"/>
    </source>
</evidence>
<accession>A0A4P7SK55</accession>
<sequence>MSDRHVPQRLPARVYWVRRFVVLGLPLLLVVLLVVWLTGRGDGEAAAATSPTAAAPADAPADQEPADEDPDGSVPACAPEQLALAITPGAETFPGDVEPTFTVSITNSGDEPCLVDADERSREVVVTSGSDRIWSSRDCLPAEVEKLTLLLAGGQVDERAMTWSRERSAEGCPGDLPEPGDGTYSAAFTVGGASAPAAVFGLS</sequence>
<organism evidence="3 4">
    <name type="scientific">Cellulomonas shaoxiangyii</name>
    <dbReference type="NCBI Taxonomy" id="2566013"/>
    <lineage>
        <taxon>Bacteria</taxon>
        <taxon>Bacillati</taxon>
        <taxon>Actinomycetota</taxon>
        <taxon>Actinomycetes</taxon>
        <taxon>Micrococcales</taxon>
        <taxon>Cellulomonadaceae</taxon>
        <taxon>Cellulomonas</taxon>
    </lineage>
</organism>
<evidence type="ECO:0008006" key="5">
    <source>
        <dbReference type="Google" id="ProtNLM"/>
    </source>
</evidence>
<protein>
    <recommendedName>
        <fullName evidence="5">DUF4232 domain-containing protein</fullName>
    </recommendedName>
</protein>
<dbReference type="KEGG" id="celz:E5225_14985"/>
<dbReference type="OrthoDB" id="5189092at2"/>
<gene>
    <name evidence="3" type="ORF">E5225_14985</name>
</gene>
<feature type="region of interest" description="Disordered" evidence="1">
    <location>
        <begin position="46"/>
        <end position="76"/>
    </location>
</feature>
<keyword evidence="4" id="KW-1185">Reference proteome</keyword>
<dbReference type="RefSeq" id="WP_135973634.1">
    <property type="nucleotide sequence ID" value="NZ_CP039291.1"/>
</dbReference>